<feature type="signal peptide" evidence="1">
    <location>
        <begin position="1"/>
        <end position="19"/>
    </location>
</feature>
<dbReference type="RefSeq" id="XP_038784823.1">
    <property type="nucleotide sequence ID" value="XM_038932335.1"/>
</dbReference>
<keyword evidence="3" id="KW-1185">Reference proteome</keyword>
<dbReference type="GO" id="GO:0016702">
    <property type="term" value="F:oxidoreductase activity, acting on single donors with incorporation of molecular oxygen, incorporation of two atoms of oxygen"/>
    <property type="evidence" value="ECO:0007669"/>
    <property type="project" value="InterPro"/>
</dbReference>
<dbReference type="InterPro" id="IPR022085">
    <property type="entry name" value="OpdG"/>
</dbReference>
<dbReference type="AlphaFoldDB" id="A0A8H7B4N8"/>
<dbReference type="CDD" id="cd03457">
    <property type="entry name" value="intradiol_dioxygenase_like"/>
    <property type="match status" value="1"/>
</dbReference>
<organism evidence="2 3">
    <name type="scientific">Alternaria burnsii</name>
    <dbReference type="NCBI Taxonomy" id="1187904"/>
    <lineage>
        <taxon>Eukaryota</taxon>
        <taxon>Fungi</taxon>
        <taxon>Dikarya</taxon>
        <taxon>Ascomycota</taxon>
        <taxon>Pezizomycotina</taxon>
        <taxon>Dothideomycetes</taxon>
        <taxon>Pleosporomycetidae</taxon>
        <taxon>Pleosporales</taxon>
        <taxon>Pleosporineae</taxon>
        <taxon>Pleosporaceae</taxon>
        <taxon>Alternaria</taxon>
        <taxon>Alternaria sect. Alternaria</taxon>
    </lineage>
</organism>
<sequence>MVQLTQAFTAVLLATGVVAHPGGNTNREILRRQAHLDHPNRRSVQACKRDLVETGWVREQHQRREARLHELRVAAGFAKEHELVRRDVAEVEESYGAEAACTLDPEATEGPYWVTGELVRQDILTGEKGAITHLDINIIDTSSCKPVTDAYVEMWGSNATGVYTGVQAKGNGDGSATAIATNALRGVQPTGANGTATFITLIPGHYVGRTNHLHTIIHHGAKLLANNTIQGGTISHVGQFYIEQNFMGEVEKTSPYNTNKQAITTNAADPLFNMAKQGGDDPVMKISLIGKTIEDGLYATIDVGVNPKAKQNPQPVNMWTANGGVPVKGSPWAGYPDTCLYCGFRPPKEKKDVLSEDSILAGLVSNDTSPASAAEAILDSVRTSSSKPEDEGFDVVRLLLETVAEFSESHDAIIKLLFAIRDIPPSPNPVYTYLASIHCEDYDGLSGLRYLWNPEYKQAPTPTPTTPGDRWVNYNVFTVKLAKSGFDNGYFIFGFFCLRQTLETSHESRELEFDKHLRPTSFKHFAINAEELVSYNLMAAAKCSY</sequence>
<dbReference type="GeneID" id="62205513"/>
<evidence type="ECO:0000256" key="1">
    <source>
        <dbReference type="SAM" id="SignalP"/>
    </source>
</evidence>
<reference evidence="2" key="1">
    <citation type="submission" date="2020-01" db="EMBL/GenBank/DDBJ databases">
        <authorList>
            <person name="Feng Z.H.Z."/>
        </authorList>
    </citation>
    <scope>NUCLEOTIDE SEQUENCE</scope>
    <source>
        <strain evidence="2">CBS107.38</strain>
    </source>
</reference>
<dbReference type="InterPro" id="IPR015889">
    <property type="entry name" value="Intradiol_dOase_core"/>
</dbReference>
<feature type="chain" id="PRO_5034471010" evidence="1">
    <location>
        <begin position="20"/>
        <end position="545"/>
    </location>
</feature>
<dbReference type="EMBL" id="JAAABM010000010">
    <property type="protein sequence ID" value="KAF7674528.1"/>
    <property type="molecule type" value="Genomic_DNA"/>
</dbReference>
<reference evidence="2" key="2">
    <citation type="submission" date="2020-08" db="EMBL/GenBank/DDBJ databases">
        <title>Draft Genome Sequence of Cumin Blight Pathogen Alternaria burnsii.</title>
        <authorList>
            <person name="Feng Z."/>
        </authorList>
    </citation>
    <scope>NUCLEOTIDE SEQUENCE</scope>
    <source>
        <strain evidence="2">CBS107.38</strain>
    </source>
</reference>
<dbReference type="PANTHER" id="PTHR34315">
    <property type="match status" value="1"/>
</dbReference>
<dbReference type="SUPFAM" id="SSF49482">
    <property type="entry name" value="Aromatic compound dioxygenase"/>
    <property type="match status" value="1"/>
</dbReference>
<keyword evidence="1" id="KW-0732">Signal</keyword>
<proteinExistence type="predicted"/>
<keyword evidence="2" id="KW-0223">Dioxygenase</keyword>
<evidence type="ECO:0000313" key="3">
    <source>
        <dbReference type="Proteomes" id="UP000596902"/>
    </source>
</evidence>
<keyword evidence="2" id="KW-0560">Oxidoreductase</keyword>
<evidence type="ECO:0000313" key="2">
    <source>
        <dbReference type="EMBL" id="KAF7674528.1"/>
    </source>
</evidence>
<dbReference type="Proteomes" id="UP000596902">
    <property type="component" value="Unassembled WGS sequence"/>
</dbReference>
<gene>
    <name evidence="2" type="ORF">GT037_007288</name>
</gene>
<dbReference type="GO" id="GO:0005506">
    <property type="term" value="F:iron ion binding"/>
    <property type="evidence" value="ECO:0007669"/>
    <property type="project" value="InterPro"/>
</dbReference>
<dbReference type="Pfam" id="PF12311">
    <property type="entry name" value="DUF3632"/>
    <property type="match status" value="1"/>
</dbReference>
<dbReference type="PANTHER" id="PTHR34315:SF1">
    <property type="entry name" value="INTRADIOL RING-CLEAVAGE DIOXYGENASES DOMAIN-CONTAINING PROTEIN-RELATED"/>
    <property type="match status" value="1"/>
</dbReference>
<accession>A0A8H7B4N8</accession>
<comment type="caution">
    <text evidence="2">The sequence shown here is derived from an EMBL/GenBank/DDBJ whole genome shotgun (WGS) entry which is preliminary data.</text>
</comment>
<protein>
    <submittedName>
        <fullName evidence="2">Aromatic compound dioxygenase</fullName>
    </submittedName>
</protein>
<name>A0A8H7B4N8_9PLEO</name>
<dbReference type="Gene3D" id="2.60.130.10">
    <property type="entry name" value="Aromatic compound dioxygenase"/>
    <property type="match status" value="1"/>
</dbReference>